<dbReference type="Proteomes" id="UP000016933">
    <property type="component" value="Unassembled WGS sequence"/>
</dbReference>
<keyword evidence="3" id="KW-1185">Reference proteome</keyword>
<evidence type="ECO:0000313" key="2">
    <source>
        <dbReference type="EMBL" id="EME40478.1"/>
    </source>
</evidence>
<accession>N1PD13</accession>
<evidence type="ECO:0000259" key="1">
    <source>
        <dbReference type="Pfam" id="PF20150"/>
    </source>
</evidence>
<dbReference type="InterPro" id="IPR045518">
    <property type="entry name" value="2EXR"/>
</dbReference>
<feature type="domain" description="2EXR" evidence="1">
    <location>
        <begin position="10"/>
        <end position="93"/>
    </location>
</feature>
<reference evidence="3" key="1">
    <citation type="journal article" date="2012" name="PLoS Genet.">
        <title>The genomes of the fungal plant pathogens Cladosporium fulvum and Dothistroma septosporum reveal adaptation to different hosts and lifestyles but also signatures of common ancestry.</title>
        <authorList>
            <person name="de Wit P.J.G.M."/>
            <person name="van der Burgt A."/>
            <person name="Oekmen B."/>
            <person name="Stergiopoulos I."/>
            <person name="Abd-Elsalam K.A."/>
            <person name="Aerts A.L."/>
            <person name="Bahkali A.H."/>
            <person name="Beenen H.G."/>
            <person name="Chettri P."/>
            <person name="Cox M.P."/>
            <person name="Datema E."/>
            <person name="de Vries R.P."/>
            <person name="Dhillon B."/>
            <person name="Ganley A.R."/>
            <person name="Griffiths S.A."/>
            <person name="Guo Y."/>
            <person name="Hamelin R.C."/>
            <person name="Henrissat B."/>
            <person name="Kabir M.S."/>
            <person name="Jashni M.K."/>
            <person name="Kema G."/>
            <person name="Klaubauf S."/>
            <person name="Lapidus A."/>
            <person name="Levasseur A."/>
            <person name="Lindquist E."/>
            <person name="Mehrabi R."/>
            <person name="Ohm R.A."/>
            <person name="Owen T.J."/>
            <person name="Salamov A."/>
            <person name="Schwelm A."/>
            <person name="Schijlen E."/>
            <person name="Sun H."/>
            <person name="van den Burg H.A."/>
            <person name="van Ham R.C.H.J."/>
            <person name="Zhang S."/>
            <person name="Goodwin S.B."/>
            <person name="Grigoriev I.V."/>
            <person name="Collemare J."/>
            <person name="Bradshaw R.E."/>
        </authorList>
    </citation>
    <scope>NUCLEOTIDE SEQUENCE [LARGE SCALE GENOMIC DNA]</scope>
    <source>
        <strain evidence="3">NZE10 / CBS 128990</strain>
    </source>
</reference>
<name>N1PD13_DOTSN</name>
<dbReference type="EMBL" id="KB446543">
    <property type="protein sequence ID" value="EME40478.1"/>
    <property type="molecule type" value="Genomic_DNA"/>
</dbReference>
<dbReference type="PANTHER" id="PTHR42085:SF1">
    <property type="entry name" value="F-BOX DOMAIN-CONTAINING PROTEIN"/>
    <property type="match status" value="1"/>
</dbReference>
<dbReference type="InterPro" id="IPR038883">
    <property type="entry name" value="AN11006-like"/>
</dbReference>
<dbReference type="PANTHER" id="PTHR42085">
    <property type="entry name" value="F-BOX DOMAIN-CONTAINING PROTEIN"/>
    <property type="match status" value="1"/>
</dbReference>
<dbReference type="AlphaFoldDB" id="N1PD13"/>
<gene>
    <name evidence="2" type="ORF">DOTSEDRAFT_55687</name>
</gene>
<reference evidence="2 3" key="2">
    <citation type="journal article" date="2012" name="PLoS Pathog.">
        <title>Diverse lifestyles and strategies of plant pathogenesis encoded in the genomes of eighteen Dothideomycetes fungi.</title>
        <authorList>
            <person name="Ohm R.A."/>
            <person name="Feau N."/>
            <person name="Henrissat B."/>
            <person name="Schoch C.L."/>
            <person name="Horwitz B.A."/>
            <person name="Barry K.W."/>
            <person name="Condon B.J."/>
            <person name="Copeland A.C."/>
            <person name="Dhillon B."/>
            <person name="Glaser F."/>
            <person name="Hesse C.N."/>
            <person name="Kosti I."/>
            <person name="LaButti K."/>
            <person name="Lindquist E.A."/>
            <person name="Lucas S."/>
            <person name="Salamov A.A."/>
            <person name="Bradshaw R.E."/>
            <person name="Ciuffetti L."/>
            <person name="Hamelin R.C."/>
            <person name="Kema G.H.J."/>
            <person name="Lawrence C."/>
            <person name="Scott J.A."/>
            <person name="Spatafora J.W."/>
            <person name="Turgeon B.G."/>
            <person name="de Wit P.J.G.M."/>
            <person name="Zhong S."/>
            <person name="Goodwin S.B."/>
            <person name="Grigoriev I.V."/>
        </authorList>
    </citation>
    <scope>NUCLEOTIDE SEQUENCE [LARGE SCALE GENOMIC DNA]</scope>
    <source>
        <strain evidence="3">NZE10 / CBS 128990</strain>
    </source>
</reference>
<dbReference type="HOGENOM" id="CLU_1053835_0_0_1"/>
<protein>
    <recommendedName>
        <fullName evidence="1">2EXR domain-containing protein</fullName>
    </recommendedName>
</protein>
<proteinExistence type="predicted"/>
<sequence>MESADSEPCHFLRLPPELRNEIYELVIYPQQRPAAHRSRAAIRRQEHDDVTPLSFYGYDISPYTIPSMLATHRQIRAEAGGVFYSRTLFCTRCGWKGIPSSALSMLRWLRSLEIDTQKLIKSLRIEPYESLRSKGLKSHDARVIIEHFAWALSDDENVVFKLPIVNVKHVTGYKYLSVIAIQNSKVEEESSSGMGMEYWGPILEDILPTSMIGTTVSQKRLRCPGNHPGPHVGSQTQTTMTTTTKAATTKASAETIEESEQGFL</sequence>
<evidence type="ECO:0000313" key="3">
    <source>
        <dbReference type="Proteomes" id="UP000016933"/>
    </source>
</evidence>
<dbReference type="Pfam" id="PF20150">
    <property type="entry name" value="2EXR"/>
    <property type="match status" value="1"/>
</dbReference>
<organism evidence="2 3">
    <name type="scientific">Dothistroma septosporum (strain NZE10 / CBS 128990)</name>
    <name type="common">Red band needle blight fungus</name>
    <name type="synonym">Mycosphaerella pini</name>
    <dbReference type="NCBI Taxonomy" id="675120"/>
    <lineage>
        <taxon>Eukaryota</taxon>
        <taxon>Fungi</taxon>
        <taxon>Dikarya</taxon>
        <taxon>Ascomycota</taxon>
        <taxon>Pezizomycotina</taxon>
        <taxon>Dothideomycetes</taxon>
        <taxon>Dothideomycetidae</taxon>
        <taxon>Mycosphaerellales</taxon>
        <taxon>Mycosphaerellaceae</taxon>
        <taxon>Dothistroma</taxon>
    </lineage>
</organism>
<dbReference type="OrthoDB" id="62952at2759"/>